<organism evidence="8 9">
    <name type="scientific">Solemya velesiana gill symbiont</name>
    <dbReference type="NCBI Taxonomy" id="1918948"/>
    <lineage>
        <taxon>Bacteria</taxon>
        <taxon>Pseudomonadati</taxon>
        <taxon>Pseudomonadota</taxon>
        <taxon>Gammaproteobacteria</taxon>
        <taxon>sulfur-oxidizing symbionts</taxon>
    </lineage>
</organism>
<comment type="similarity">
    <text evidence="2">Belongs to the GtrA family.</text>
</comment>
<reference evidence="8 9" key="1">
    <citation type="submission" date="2016-11" db="EMBL/GenBank/DDBJ databases">
        <title>Mixed transmission modes and dynamic genome evolution in an obligate animal-bacterial symbiosis.</title>
        <authorList>
            <person name="Russell S.L."/>
            <person name="Corbett-Detig R.B."/>
            <person name="Cavanaugh C.M."/>
        </authorList>
    </citation>
    <scope>NUCLEOTIDE SEQUENCE [LARGE SCALE GENOMIC DNA]</scope>
    <source>
        <strain evidence="8">Se-Cadez</strain>
    </source>
</reference>
<keyword evidence="5 6" id="KW-0472">Membrane</keyword>
<keyword evidence="3 6" id="KW-0812">Transmembrane</keyword>
<evidence type="ECO:0000256" key="1">
    <source>
        <dbReference type="ARBA" id="ARBA00004141"/>
    </source>
</evidence>
<evidence type="ECO:0000259" key="7">
    <source>
        <dbReference type="Pfam" id="PF04138"/>
    </source>
</evidence>
<comment type="subcellular location">
    <subcellularLocation>
        <location evidence="1">Membrane</location>
        <topology evidence="1">Multi-pass membrane protein</topology>
    </subcellularLocation>
</comment>
<evidence type="ECO:0000313" key="9">
    <source>
        <dbReference type="Proteomes" id="UP000190896"/>
    </source>
</evidence>
<sequence length="137" mass="15560">MTSDIRRLLNSSFLRFCYVGAAGFITDATILMLLVYQFGSSLVTARLISFSIALTVTWLLNRHFTFYEKKSPEEFNEWLRYAIINGIGGAINLGTYFFVISLELNLITHPFIALVISSAVALIFNYWGSRLIVFRAD</sequence>
<protein>
    <recommendedName>
        <fullName evidence="7">GtrA/DPMS transmembrane domain-containing protein</fullName>
    </recommendedName>
</protein>
<dbReference type="PANTHER" id="PTHR38459">
    <property type="entry name" value="PROPHAGE BACTOPRENOL-LINKED GLUCOSE TRANSLOCASE HOMOLOG"/>
    <property type="match status" value="1"/>
</dbReference>
<feature type="transmembrane region" description="Helical" evidence="6">
    <location>
        <begin position="12"/>
        <end position="36"/>
    </location>
</feature>
<gene>
    <name evidence="8" type="ORF">BOW51_04770</name>
</gene>
<dbReference type="Proteomes" id="UP000190896">
    <property type="component" value="Unassembled WGS sequence"/>
</dbReference>
<dbReference type="InterPro" id="IPR051401">
    <property type="entry name" value="GtrA_CellWall_Glycosyl"/>
</dbReference>
<feature type="transmembrane region" description="Helical" evidence="6">
    <location>
        <begin position="81"/>
        <end position="100"/>
    </location>
</feature>
<dbReference type="Pfam" id="PF04138">
    <property type="entry name" value="GtrA_DPMS_TM"/>
    <property type="match status" value="1"/>
</dbReference>
<feature type="transmembrane region" description="Helical" evidence="6">
    <location>
        <begin position="42"/>
        <end position="60"/>
    </location>
</feature>
<feature type="transmembrane region" description="Helical" evidence="6">
    <location>
        <begin position="106"/>
        <end position="127"/>
    </location>
</feature>
<evidence type="ECO:0000256" key="4">
    <source>
        <dbReference type="ARBA" id="ARBA00022989"/>
    </source>
</evidence>
<dbReference type="AlphaFoldDB" id="A0A1T2KW35"/>
<feature type="domain" description="GtrA/DPMS transmembrane" evidence="7">
    <location>
        <begin position="15"/>
        <end position="134"/>
    </location>
</feature>
<evidence type="ECO:0000256" key="2">
    <source>
        <dbReference type="ARBA" id="ARBA00009399"/>
    </source>
</evidence>
<keyword evidence="4 6" id="KW-1133">Transmembrane helix</keyword>
<dbReference type="PANTHER" id="PTHR38459:SF1">
    <property type="entry name" value="PROPHAGE BACTOPRENOL-LINKED GLUCOSE TRANSLOCASE HOMOLOG"/>
    <property type="match status" value="1"/>
</dbReference>
<dbReference type="GO" id="GO:0000271">
    <property type="term" value="P:polysaccharide biosynthetic process"/>
    <property type="evidence" value="ECO:0007669"/>
    <property type="project" value="InterPro"/>
</dbReference>
<evidence type="ECO:0000256" key="3">
    <source>
        <dbReference type="ARBA" id="ARBA00022692"/>
    </source>
</evidence>
<name>A0A1T2KW35_9GAMM</name>
<evidence type="ECO:0000256" key="5">
    <source>
        <dbReference type="ARBA" id="ARBA00023136"/>
    </source>
</evidence>
<accession>A0A1T2KW35</accession>
<dbReference type="GO" id="GO:0005886">
    <property type="term" value="C:plasma membrane"/>
    <property type="evidence" value="ECO:0007669"/>
    <property type="project" value="TreeGrafter"/>
</dbReference>
<dbReference type="InterPro" id="IPR007267">
    <property type="entry name" value="GtrA_DPMS_TM"/>
</dbReference>
<comment type="caution">
    <text evidence="8">The sequence shown here is derived from an EMBL/GenBank/DDBJ whole genome shotgun (WGS) entry which is preliminary data.</text>
</comment>
<dbReference type="EMBL" id="MPRJ01000022">
    <property type="protein sequence ID" value="OOZ36950.1"/>
    <property type="molecule type" value="Genomic_DNA"/>
</dbReference>
<evidence type="ECO:0000313" key="8">
    <source>
        <dbReference type="EMBL" id="OOZ36950.1"/>
    </source>
</evidence>
<proteinExistence type="inferred from homology"/>
<keyword evidence="9" id="KW-1185">Reference proteome</keyword>
<evidence type="ECO:0000256" key="6">
    <source>
        <dbReference type="SAM" id="Phobius"/>
    </source>
</evidence>